<protein>
    <recommendedName>
        <fullName evidence="6">RNA-binding S4 domain-containing protein</fullName>
    </recommendedName>
</protein>
<dbReference type="SUPFAM" id="SSF55174">
    <property type="entry name" value="Alpha-L RNA-binding motif"/>
    <property type="match status" value="1"/>
</dbReference>
<evidence type="ECO:0000313" key="7">
    <source>
        <dbReference type="EMBL" id="GAG31694.1"/>
    </source>
</evidence>
<dbReference type="CDD" id="cd00165">
    <property type="entry name" value="S4"/>
    <property type="match status" value="1"/>
</dbReference>
<sequence length="188" mass="22140">YYKFYDQSVYQVPRYNNFFSKNYKQNLTVKKSFNLFYGSLSNSVLKKNVATALSRSNQVQNRINSKLFFKELFERRLDVVLTRSHFTLSIMNARQLISHGHVFINNVRVANASTLLKKGDIVTFSKKSKKLLDYYLLNSELWPLPPQYLQISYKVFQILVVDDVKFSNNSSAFSMWLNLNNVIESYKR</sequence>
<dbReference type="Gene3D" id="3.10.290.10">
    <property type="entry name" value="RNA-binding S4 domain"/>
    <property type="match status" value="1"/>
</dbReference>
<comment type="caution">
    <text evidence="7">The sequence shown here is derived from an EMBL/GenBank/DDBJ whole genome shotgun (WGS) entry which is preliminary data.</text>
</comment>
<dbReference type="GO" id="GO:0003735">
    <property type="term" value="F:structural constituent of ribosome"/>
    <property type="evidence" value="ECO:0007669"/>
    <property type="project" value="TreeGrafter"/>
</dbReference>
<dbReference type="InterPro" id="IPR036986">
    <property type="entry name" value="S4_RNA-bd_sf"/>
</dbReference>
<dbReference type="PANTHER" id="PTHR11831">
    <property type="entry name" value="30S 40S RIBOSOMAL PROTEIN"/>
    <property type="match status" value="1"/>
</dbReference>
<dbReference type="GO" id="GO:0019843">
    <property type="term" value="F:rRNA binding"/>
    <property type="evidence" value="ECO:0007669"/>
    <property type="project" value="UniProtKB-KW"/>
</dbReference>
<dbReference type="InterPro" id="IPR002942">
    <property type="entry name" value="S4_RNA-bd"/>
</dbReference>
<dbReference type="EMBL" id="BARS01040073">
    <property type="protein sequence ID" value="GAG31694.1"/>
    <property type="molecule type" value="Genomic_DNA"/>
</dbReference>
<keyword evidence="3" id="KW-0694">RNA-binding</keyword>
<dbReference type="AlphaFoldDB" id="X0WL45"/>
<keyword evidence="2" id="KW-0699">rRNA-binding</keyword>
<organism evidence="7">
    <name type="scientific">marine sediment metagenome</name>
    <dbReference type="NCBI Taxonomy" id="412755"/>
    <lineage>
        <taxon>unclassified sequences</taxon>
        <taxon>metagenomes</taxon>
        <taxon>ecological metagenomes</taxon>
    </lineage>
</organism>
<gene>
    <name evidence="7" type="ORF">S01H1_61133</name>
</gene>
<dbReference type="GO" id="GO:0042274">
    <property type="term" value="P:ribosomal small subunit biogenesis"/>
    <property type="evidence" value="ECO:0007669"/>
    <property type="project" value="TreeGrafter"/>
</dbReference>
<feature type="domain" description="RNA-binding S4" evidence="6">
    <location>
        <begin position="75"/>
        <end position="137"/>
    </location>
</feature>
<evidence type="ECO:0000256" key="1">
    <source>
        <dbReference type="ARBA" id="ARBA00007465"/>
    </source>
</evidence>
<keyword evidence="4" id="KW-0689">Ribosomal protein</keyword>
<evidence type="ECO:0000256" key="2">
    <source>
        <dbReference type="ARBA" id="ARBA00022730"/>
    </source>
</evidence>
<proteinExistence type="inferred from homology"/>
<dbReference type="PROSITE" id="PS50889">
    <property type="entry name" value="S4"/>
    <property type="match status" value="1"/>
</dbReference>
<dbReference type="PANTHER" id="PTHR11831:SF4">
    <property type="entry name" value="SMALL RIBOSOMAL SUBUNIT PROTEIN US4M"/>
    <property type="match status" value="1"/>
</dbReference>
<evidence type="ECO:0000259" key="6">
    <source>
        <dbReference type="SMART" id="SM00363"/>
    </source>
</evidence>
<evidence type="ECO:0000256" key="4">
    <source>
        <dbReference type="ARBA" id="ARBA00022980"/>
    </source>
</evidence>
<dbReference type="Pfam" id="PF01479">
    <property type="entry name" value="S4"/>
    <property type="match status" value="1"/>
</dbReference>
<feature type="non-terminal residue" evidence="7">
    <location>
        <position position="1"/>
    </location>
</feature>
<comment type="similarity">
    <text evidence="1">Belongs to the universal ribosomal protein uS4 family.</text>
</comment>
<dbReference type="InterPro" id="IPR022801">
    <property type="entry name" value="Ribosomal_uS4"/>
</dbReference>
<name>X0WL45_9ZZZZ</name>
<dbReference type="Gene3D" id="1.10.1050.10">
    <property type="entry name" value="Ribosomal Protein S4 Delta 41, Chain A, domain 1"/>
    <property type="match status" value="1"/>
</dbReference>
<accession>X0WL45</accession>
<evidence type="ECO:0000256" key="5">
    <source>
        <dbReference type="ARBA" id="ARBA00023274"/>
    </source>
</evidence>
<keyword evidence="5" id="KW-0687">Ribonucleoprotein</keyword>
<reference evidence="7" key="1">
    <citation type="journal article" date="2014" name="Front. Microbiol.">
        <title>High frequency of phylogenetically diverse reductive dehalogenase-homologous genes in deep subseafloor sedimentary metagenomes.</title>
        <authorList>
            <person name="Kawai M."/>
            <person name="Futagami T."/>
            <person name="Toyoda A."/>
            <person name="Takaki Y."/>
            <person name="Nishi S."/>
            <person name="Hori S."/>
            <person name="Arai W."/>
            <person name="Tsubouchi T."/>
            <person name="Morono Y."/>
            <person name="Uchiyama I."/>
            <person name="Ito T."/>
            <person name="Fujiyama A."/>
            <person name="Inagaki F."/>
            <person name="Takami H."/>
        </authorList>
    </citation>
    <scope>NUCLEOTIDE SEQUENCE</scope>
    <source>
        <strain evidence="7">Expedition CK06-06</strain>
    </source>
</reference>
<evidence type="ECO:0000256" key="3">
    <source>
        <dbReference type="ARBA" id="ARBA00022884"/>
    </source>
</evidence>
<dbReference type="GO" id="GO:0015935">
    <property type="term" value="C:small ribosomal subunit"/>
    <property type="evidence" value="ECO:0007669"/>
    <property type="project" value="TreeGrafter"/>
</dbReference>
<dbReference type="SMART" id="SM00363">
    <property type="entry name" value="S4"/>
    <property type="match status" value="1"/>
</dbReference>